<reference evidence="3 4" key="1">
    <citation type="submission" date="2020-06" db="EMBL/GenBank/DDBJ databases">
        <title>Genome sequence of Paramixta manurensis strain PD-1.</title>
        <authorList>
            <person name="Lee C.W."/>
            <person name="Kim J."/>
        </authorList>
    </citation>
    <scope>NUCLEOTIDE SEQUENCE [LARGE SCALE GENOMIC DNA]</scope>
    <source>
        <strain evidence="3 4">PD-1</strain>
    </source>
</reference>
<organism evidence="3 4">
    <name type="scientific">Paramixta manurensis</name>
    <dbReference type="NCBI Taxonomy" id="2740817"/>
    <lineage>
        <taxon>Bacteria</taxon>
        <taxon>Pseudomonadati</taxon>
        <taxon>Pseudomonadota</taxon>
        <taxon>Gammaproteobacteria</taxon>
        <taxon>Enterobacterales</taxon>
        <taxon>Erwiniaceae</taxon>
        <taxon>Paramixta</taxon>
    </lineage>
</organism>
<accession>A0A6M8UIR3</accession>
<dbReference type="GO" id="GO:0048038">
    <property type="term" value="F:quinone binding"/>
    <property type="evidence" value="ECO:0007669"/>
    <property type="project" value="TreeGrafter"/>
</dbReference>
<evidence type="ECO:0000256" key="2">
    <source>
        <dbReference type="ARBA" id="ARBA00023002"/>
    </source>
</evidence>
<dbReference type="PANTHER" id="PTHR42760">
    <property type="entry name" value="SHORT-CHAIN DEHYDROGENASES/REDUCTASES FAMILY MEMBER"/>
    <property type="match status" value="1"/>
</dbReference>
<comment type="similarity">
    <text evidence="1">Belongs to the short-chain dehydrogenases/reductases (SDR) family.</text>
</comment>
<dbReference type="PRINTS" id="PR00081">
    <property type="entry name" value="GDHRDH"/>
</dbReference>
<dbReference type="CDD" id="cd05233">
    <property type="entry name" value="SDR_c"/>
    <property type="match status" value="1"/>
</dbReference>
<dbReference type="Gene3D" id="3.40.50.720">
    <property type="entry name" value="NAD(P)-binding Rossmann-like Domain"/>
    <property type="match status" value="1"/>
</dbReference>
<keyword evidence="2" id="KW-0560">Oxidoreductase</keyword>
<name>A0A6M8UIR3_9GAMM</name>
<gene>
    <name evidence="3" type="ORF">PMPD1_2701</name>
</gene>
<dbReference type="SUPFAM" id="SSF51735">
    <property type="entry name" value="NAD(P)-binding Rossmann-fold domains"/>
    <property type="match status" value="1"/>
</dbReference>
<dbReference type="FunFam" id="3.40.50.720:FF:000084">
    <property type="entry name" value="Short-chain dehydrogenase reductase"/>
    <property type="match status" value="1"/>
</dbReference>
<dbReference type="RefSeq" id="WP_173634568.1">
    <property type="nucleotide sequence ID" value="NZ_CP054212.1"/>
</dbReference>
<dbReference type="PROSITE" id="PS00061">
    <property type="entry name" value="ADH_SHORT"/>
    <property type="match status" value="1"/>
</dbReference>
<dbReference type="AlphaFoldDB" id="A0A6M8UIR3"/>
<dbReference type="InterPro" id="IPR020904">
    <property type="entry name" value="Sc_DH/Rdtase_CS"/>
</dbReference>
<dbReference type="GO" id="GO:0006633">
    <property type="term" value="P:fatty acid biosynthetic process"/>
    <property type="evidence" value="ECO:0007669"/>
    <property type="project" value="TreeGrafter"/>
</dbReference>
<sequence>MRYIPGFRLDNKIALVTGASKGLGETIAHALAESGATVAIVARDGELLSQVARTAEQEYGGKMIPFQADLIDIQQFDALVTQVEQQVGPIDILVNNAGTNIQQLAVDVDEETWDYLLDLNLKSVFFLSQAVAKRMLNAQRPGRIINIASQIGEVGFYKRSAYAASKGGLVHMSKVMALEWAEQGIRVNCVGPTFVETPLLRKTFQDPDIASEVMRRIPIKRLGMPSEVATAVVYLASIGADLVTGHHLLVDGGWTAQ</sequence>
<dbReference type="PRINTS" id="PR00080">
    <property type="entry name" value="SDRFAMILY"/>
</dbReference>
<keyword evidence="4" id="KW-1185">Reference proteome</keyword>
<dbReference type="Pfam" id="PF13561">
    <property type="entry name" value="adh_short_C2"/>
    <property type="match status" value="1"/>
</dbReference>
<proteinExistence type="inferred from homology"/>
<evidence type="ECO:0000313" key="4">
    <source>
        <dbReference type="Proteomes" id="UP000505325"/>
    </source>
</evidence>
<evidence type="ECO:0000256" key="1">
    <source>
        <dbReference type="ARBA" id="ARBA00006484"/>
    </source>
</evidence>
<evidence type="ECO:0000313" key="3">
    <source>
        <dbReference type="EMBL" id="QKJ87640.1"/>
    </source>
</evidence>
<dbReference type="GO" id="GO:0016616">
    <property type="term" value="F:oxidoreductase activity, acting on the CH-OH group of donors, NAD or NADP as acceptor"/>
    <property type="evidence" value="ECO:0007669"/>
    <property type="project" value="TreeGrafter"/>
</dbReference>
<dbReference type="PANTHER" id="PTHR42760:SF133">
    <property type="entry name" value="3-OXOACYL-[ACYL-CARRIER-PROTEIN] REDUCTASE"/>
    <property type="match status" value="1"/>
</dbReference>
<dbReference type="NCBIfam" id="NF005559">
    <property type="entry name" value="PRK07231.1"/>
    <property type="match status" value="1"/>
</dbReference>
<protein>
    <submittedName>
        <fullName evidence="3">Glucose 1-dehydrogenase</fullName>
    </submittedName>
</protein>
<dbReference type="KEGG" id="pmak:PMPD1_2701"/>
<dbReference type="Proteomes" id="UP000505325">
    <property type="component" value="Chromosome"/>
</dbReference>
<dbReference type="InterPro" id="IPR036291">
    <property type="entry name" value="NAD(P)-bd_dom_sf"/>
</dbReference>
<dbReference type="InterPro" id="IPR002347">
    <property type="entry name" value="SDR_fam"/>
</dbReference>
<dbReference type="EMBL" id="CP054212">
    <property type="protein sequence ID" value="QKJ87640.1"/>
    <property type="molecule type" value="Genomic_DNA"/>
</dbReference>